<comment type="catalytic activity">
    <reaction evidence="1">
        <text>ATP + protein L-histidine = ADP + protein N-phospho-L-histidine.</text>
        <dbReference type="EC" id="2.7.13.3"/>
    </reaction>
</comment>
<dbReference type="InterPro" id="IPR035965">
    <property type="entry name" value="PAS-like_dom_sf"/>
</dbReference>
<keyword evidence="6" id="KW-0175">Coiled coil</keyword>
<dbReference type="PROSITE" id="PS50113">
    <property type="entry name" value="PAC"/>
    <property type="match status" value="1"/>
</dbReference>
<evidence type="ECO:0000259" key="9">
    <source>
        <dbReference type="PROSITE" id="PS50113"/>
    </source>
</evidence>
<dbReference type="EMBL" id="BARS01023415">
    <property type="protein sequence ID" value="GAG11269.1"/>
    <property type="molecule type" value="Genomic_DNA"/>
</dbReference>
<protein>
    <recommendedName>
        <fullName evidence="2">histidine kinase</fullName>
        <ecNumber evidence="2">2.7.13.3</ecNumber>
    </recommendedName>
</protein>
<gene>
    <name evidence="10" type="ORF">S01H1_37282</name>
</gene>
<dbReference type="GO" id="GO:0000160">
    <property type="term" value="P:phosphorelay signal transduction system"/>
    <property type="evidence" value="ECO:0007669"/>
    <property type="project" value="InterPro"/>
</dbReference>
<dbReference type="SUPFAM" id="SSF55781">
    <property type="entry name" value="GAF domain-like"/>
    <property type="match status" value="1"/>
</dbReference>
<dbReference type="InterPro" id="IPR000700">
    <property type="entry name" value="PAS-assoc_C"/>
</dbReference>
<evidence type="ECO:0000256" key="3">
    <source>
        <dbReference type="ARBA" id="ARBA00022553"/>
    </source>
</evidence>
<dbReference type="InterPro" id="IPR052162">
    <property type="entry name" value="Sensor_kinase/Photoreceptor"/>
</dbReference>
<evidence type="ECO:0000259" key="8">
    <source>
        <dbReference type="PROSITE" id="PS50112"/>
    </source>
</evidence>
<dbReference type="CDD" id="cd00130">
    <property type="entry name" value="PAS"/>
    <property type="match status" value="1"/>
</dbReference>
<dbReference type="PANTHER" id="PTHR43304">
    <property type="entry name" value="PHYTOCHROME-LIKE PROTEIN CPH1"/>
    <property type="match status" value="1"/>
</dbReference>
<organism evidence="10">
    <name type="scientific">marine sediment metagenome</name>
    <dbReference type="NCBI Taxonomy" id="412755"/>
    <lineage>
        <taxon>unclassified sequences</taxon>
        <taxon>metagenomes</taxon>
        <taxon>ecological metagenomes</taxon>
    </lineage>
</organism>
<evidence type="ECO:0000256" key="5">
    <source>
        <dbReference type="ARBA" id="ARBA00022777"/>
    </source>
</evidence>
<dbReference type="GO" id="GO:0004673">
    <property type="term" value="F:protein histidine kinase activity"/>
    <property type="evidence" value="ECO:0007669"/>
    <property type="project" value="UniProtKB-EC"/>
</dbReference>
<evidence type="ECO:0000256" key="4">
    <source>
        <dbReference type="ARBA" id="ARBA00022679"/>
    </source>
</evidence>
<name>X0UZK7_9ZZZZ</name>
<dbReference type="Gene3D" id="3.30.450.40">
    <property type="match status" value="1"/>
</dbReference>
<feature type="coiled-coil region" evidence="6">
    <location>
        <begin position="30"/>
        <end position="57"/>
    </location>
</feature>
<evidence type="ECO:0000313" key="10">
    <source>
        <dbReference type="EMBL" id="GAG11269.1"/>
    </source>
</evidence>
<feature type="non-terminal residue" evidence="10">
    <location>
        <position position="269"/>
    </location>
</feature>
<evidence type="ECO:0000256" key="6">
    <source>
        <dbReference type="SAM" id="Coils"/>
    </source>
</evidence>
<dbReference type="SUPFAM" id="SSF52172">
    <property type="entry name" value="CheY-like"/>
    <property type="match status" value="1"/>
</dbReference>
<dbReference type="SUPFAM" id="SSF55785">
    <property type="entry name" value="PYP-like sensor domain (PAS domain)"/>
    <property type="match status" value="1"/>
</dbReference>
<accession>X0UZK7</accession>
<dbReference type="AlphaFoldDB" id="X0UZK7"/>
<comment type="caution">
    <text evidence="10">The sequence shown here is derived from an EMBL/GenBank/DDBJ whole genome shotgun (WGS) entry which is preliminary data.</text>
</comment>
<dbReference type="PROSITE" id="PS50112">
    <property type="entry name" value="PAS"/>
    <property type="match status" value="1"/>
</dbReference>
<keyword evidence="3" id="KW-0597">Phosphoprotein</keyword>
<evidence type="ECO:0000256" key="1">
    <source>
        <dbReference type="ARBA" id="ARBA00000085"/>
    </source>
</evidence>
<dbReference type="SMART" id="SM00091">
    <property type="entry name" value="PAS"/>
    <property type="match status" value="1"/>
</dbReference>
<keyword evidence="5" id="KW-0418">Kinase</keyword>
<dbReference type="Gene3D" id="3.30.450.20">
    <property type="entry name" value="PAS domain"/>
    <property type="match status" value="1"/>
</dbReference>
<sequence length="269" mass="30118">ATLEHAVESLNHGADAFLLKPADPDELISKLEKVTRLKRLERDLRASEERYRELFENIGDGAFQMDLEGGYTDINQAGAEILGYAEPAEVVGGGVKAWDTFVSRDEYEALRMKVLLEGAVRRTLRRFRRRSGNLGWLETTLRTRRDAQGNLVGLEGIFRDISDRIRYQEMLEALYCLWADLGEVETVEEAGELTLEFLRAMLGIDRGTFSIIEGEVIKPVGDGDAEGRHGEYPLKGHNIASKAVRTGEAQLVPDTGEDLDWNPKGRIQA</sequence>
<feature type="domain" description="Response regulatory" evidence="7">
    <location>
        <begin position="1"/>
        <end position="35"/>
    </location>
</feature>
<dbReference type="EC" id="2.7.13.3" evidence="2"/>
<keyword evidence="4" id="KW-0808">Transferase</keyword>
<dbReference type="NCBIfam" id="TIGR00229">
    <property type="entry name" value="sensory_box"/>
    <property type="match status" value="1"/>
</dbReference>
<feature type="non-terminal residue" evidence="10">
    <location>
        <position position="1"/>
    </location>
</feature>
<dbReference type="Gene3D" id="3.40.50.2300">
    <property type="match status" value="1"/>
</dbReference>
<dbReference type="InterPro" id="IPR001789">
    <property type="entry name" value="Sig_transdc_resp-reg_receiver"/>
</dbReference>
<dbReference type="InterPro" id="IPR029016">
    <property type="entry name" value="GAF-like_dom_sf"/>
</dbReference>
<feature type="domain" description="PAS" evidence="8">
    <location>
        <begin position="47"/>
        <end position="86"/>
    </location>
</feature>
<reference evidence="10" key="1">
    <citation type="journal article" date="2014" name="Front. Microbiol.">
        <title>High frequency of phylogenetically diverse reductive dehalogenase-homologous genes in deep subseafloor sedimentary metagenomes.</title>
        <authorList>
            <person name="Kawai M."/>
            <person name="Futagami T."/>
            <person name="Toyoda A."/>
            <person name="Takaki Y."/>
            <person name="Nishi S."/>
            <person name="Hori S."/>
            <person name="Arai W."/>
            <person name="Tsubouchi T."/>
            <person name="Morono Y."/>
            <person name="Uchiyama I."/>
            <person name="Ito T."/>
            <person name="Fujiyama A."/>
            <person name="Inagaki F."/>
            <person name="Takami H."/>
        </authorList>
    </citation>
    <scope>NUCLEOTIDE SEQUENCE</scope>
    <source>
        <strain evidence="10">Expedition CK06-06</strain>
    </source>
</reference>
<dbReference type="PANTHER" id="PTHR43304:SF1">
    <property type="entry name" value="PAC DOMAIN-CONTAINING PROTEIN"/>
    <property type="match status" value="1"/>
</dbReference>
<feature type="domain" description="PAC" evidence="9">
    <location>
        <begin position="121"/>
        <end position="173"/>
    </location>
</feature>
<dbReference type="PROSITE" id="PS50110">
    <property type="entry name" value="RESPONSE_REGULATORY"/>
    <property type="match status" value="1"/>
</dbReference>
<evidence type="ECO:0000259" key="7">
    <source>
        <dbReference type="PROSITE" id="PS50110"/>
    </source>
</evidence>
<evidence type="ECO:0000256" key="2">
    <source>
        <dbReference type="ARBA" id="ARBA00012438"/>
    </source>
</evidence>
<dbReference type="InterPro" id="IPR011006">
    <property type="entry name" value="CheY-like_superfamily"/>
</dbReference>
<dbReference type="InterPro" id="IPR000014">
    <property type="entry name" value="PAS"/>
</dbReference>
<dbReference type="InterPro" id="IPR001610">
    <property type="entry name" value="PAC"/>
</dbReference>
<dbReference type="Pfam" id="PF08448">
    <property type="entry name" value="PAS_4"/>
    <property type="match status" value="1"/>
</dbReference>
<dbReference type="SMART" id="SM00086">
    <property type="entry name" value="PAC"/>
    <property type="match status" value="1"/>
</dbReference>
<dbReference type="InterPro" id="IPR013656">
    <property type="entry name" value="PAS_4"/>
</dbReference>
<proteinExistence type="predicted"/>